<evidence type="ECO:0000313" key="2">
    <source>
        <dbReference type="EMBL" id="CAK3843610.1"/>
    </source>
</evidence>
<evidence type="ECO:0000313" key="3">
    <source>
        <dbReference type="Proteomes" id="UP001296104"/>
    </source>
</evidence>
<accession>A0AAI8YT69</accession>
<feature type="compositionally biased region" description="Polar residues" evidence="1">
    <location>
        <begin position="8"/>
        <end position="27"/>
    </location>
</feature>
<feature type="compositionally biased region" description="Acidic residues" evidence="1">
    <location>
        <begin position="373"/>
        <end position="390"/>
    </location>
</feature>
<reference evidence="2" key="1">
    <citation type="submission" date="2023-11" db="EMBL/GenBank/DDBJ databases">
        <authorList>
            <person name="Alioto T."/>
            <person name="Alioto T."/>
            <person name="Gomez Garrido J."/>
        </authorList>
    </citation>
    <scope>NUCLEOTIDE SEQUENCE</scope>
</reference>
<keyword evidence="3" id="KW-1185">Reference proteome</keyword>
<feature type="region of interest" description="Disordered" evidence="1">
    <location>
        <begin position="318"/>
        <end position="340"/>
    </location>
</feature>
<comment type="caution">
    <text evidence="2">The sequence shown here is derived from an EMBL/GenBank/DDBJ whole genome shotgun (WGS) entry which is preliminary data.</text>
</comment>
<protein>
    <submittedName>
        <fullName evidence="2">Uncharacterized protein</fullName>
    </submittedName>
</protein>
<gene>
    <name evidence="2" type="ORF">LECACI_7A001539</name>
</gene>
<dbReference type="AlphaFoldDB" id="A0AAI8YT69"/>
<feature type="region of interest" description="Disordered" evidence="1">
    <location>
        <begin position="353"/>
        <end position="390"/>
    </location>
</feature>
<dbReference type="EMBL" id="CAVMBE010000006">
    <property type="protein sequence ID" value="CAK3843610.1"/>
    <property type="molecule type" value="Genomic_DNA"/>
</dbReference>
<organism evidence="2 3">
    <name type="scientific">Lecanosticta acicola</name>
    <dbReference type="NCBI Taxonomy" id="111012"/>
    <lineage>
        <taxon>Eukaryota</taxon>
        <taxon>Fungi</taxon>
        <taxon>Dikarya</taxon>
        <taxon>Ascomycota</taxon>
        <taxon>Pezizomycotina</taxon>
        <taxon>Dothideomycetes</taxon>
        <taxon>Dothideomycetidae</taxon>
        <taxon>Mycosphaerellales</taxon>
        <taxon>Mycosphaerellaceae</taxon>
        <taxon>Lecanosticta</taxon>
    </lineage>
</organism>
<feature type="compositionally biased region" description="Basic and acidic residues" evidence="1">
    <location>
        <begin position="208"/>
        <end position="218"/>
    </location>
</feature>
<dbReference type="Proteomes" id="UP001296104">
    <property type="component" value="Unassembled WGS sequence"/>
</dbReference>
<feature type="compositionally biased region" description="Basic and acidic residues" evidence="1">
    <location>
        <begin position="102"/>
        <end position="111"/>
    </location>
</feature>
<name>A0AAI8YT69_9PEZI</name>
<feature type="compositionally biased region" description="Low complexity" evidence="1">
    <location>
        <begin position="264"/>
        <end position="273"/>
    </location>
</feature>
<feature type="region of interest" description="Disordered" evidence="1">
    <location>
        <begin position="1"/>
        <end position="146"/>
    </location>
</feature>
<proteinExistence type="predicted"/>
<feature type="region of interest" description="Disordered" evidence="1">
    <location>
        <begin position="208"/>
        <end position="289"/>
    </location>
</feature>
<evidence type="ECO:0000256" key="1">
    <source>
        <dbReference type="SAM" id="MobiDB-lite"/>
    </source>
</evidence>
<sequence length="390" mass="42767">MLARHNQENAIYEQQQAAAAKPLNQSVRGLAPKTPANKPPKTPFGKTRNDENANLTFGKGGAKDGKADRNAFITPANPRTRAPLGAKTTNAKAHQTPFLAQEKPKDSDKPSSARPTSPRLRRSKIKVHESTSVQNDILSRDPEEREIEYMPPREVPLPDYPDDIVPHDRTYTQFEGKNLTRGWYSAFAPQRDPEEPDLSDYEEQLRKCEEREKKEQQKAKAIPMGTKSTTSQALRAKPTTLKAQNAASALASKPATKPGASRLTTTAAAAKAKVPASSHATKKQPMFERANPRFTAAKAASNSTIGYSKGRVVSANRRPLNEIHSKQQDNAPAETPRERNTLDDLLRIGTMDVSGDNGDLGFSTSDGDLGGLVDDEEEPEVFQLDPVEEL</sequence>